<evidence type="ECO:0000259" key="1">
    <source>
        <dbReference type="Pfam" id="PF01936"/>
    </source>
</evidence>
<gene>
    <name evidence="2" type="ORF">V5N11_033178</name>
</gene>
<name>A0ABD0ZJU2_CARAN</name>
<dbReference type="PANTHER" id="PTHR14379">
    <property type="entry name" value="LIMKAIN B LKAP"/>
    <property type="match status" value="1"/>
</dbReference>
<dbReference type="InterPro" id="IPR024768">
    <property type="entry name" value="Marf1"/>
</dbReference>
<dbReference type="Proteomes" id="UP001558713">
    <property type="component" value="Unassembled WGS sequence"/>
</dbReference>
<comment type="caution">
    <text evidence="2">The sequence shown here is derived from an EMBL/GenBank/DDBJ whole genome shotgun (WGS) entry which is preliminary data.</text>
</comment>
<dbReference type="InterPro" id="IPR021139">
    <property type="entry name" value="NYN"/>
</dbReference>
<reference evidence="2 3" key="1">
    <citation type="submission" date="2024-04" db="EMBL/GenBank/DDBJ databases">
        <title>Genome assembly C_amara_ONT_v2.</title>
        <authorList>
            <person name="Yant L."/>
            <person name="Moore C."/>
            <person name="Slenker M."/>
        </authorList>
    </citation>
    <scope>NUCLEOTIDE SEQUENCE [LARGE SCALE GENOMIC DNA]</scope>
    <source>
        <tissue evidence="2">Leaf</tissue>
    </source>
</reference>
<dbReference type="PANTHER" id="PTHR14379:SF22">
    <property type="entry name" value="ENDONUCLEASE OR GLYCOSYL HYDROLASE"/>
    <property type="match status" value="1"/>
</dbReference>
<dbReference type="EMBL" id="JBANAX010000740">
    <property type="protein sequence ID" value="KAL1194938.1"/>
    <property type="molecule type" value="Genomic_DNA"/>
</dbReference>
<organism evidence="2 3">
    <name type="scientific">Cardamine amara subsp. amara</name>
    <dbReference type="NCBI Taxonomy" id="228776"/>
    <lineage>
        <taxon>Eukaryota</taxon>
        <taxon>Viridiplantae</taxon>
        <taxon>Streptophyta</taxon>
        <taxon>Embryophyta</taxon>
        <taxon>Tracheophyta</taxon>
        <taxon>Spermatophyta</taxon>
        <taxon>Magnoliopsida</taxon>
        <taxon>eudicotyledons</taxon>
        <taxon>Gunneridae</taxon>
        <taxon>Pentapetalae</taxon>
        <taxon>rosids</taxon>
        <taxon>malvids</taxon>
        <taxon>Brassicales</taxon>
        <taxon>Brassicaceae</taxon>
        <taxon>Cardamineae</taxon>
        <taxon>Cardamine</taxon>
    </lineage>
</organism>
<dbReference type="CDD" id="cd10910">
    <property type="entry name" value="PIN_limkain_b1_N_like"/>
    <property type="match status" value="1"/>
</dbReference>
<accession>A0ABD0ZJU2</accession>
<dbReference type="AlphaFoldDB" id="A0ABD0ZJU2"/>
<dbReference type="Pfam" id="PF01936">
    <property type="entry name" value="NYN"/>
    <property type="match status" value="1"/>
</dbReference>
<feature type="domain" description="NYN" evidence="1">
    <location>
        <begin position="26"/>
        <end position="92"/>
    </location>
</feature>
<evidence type="ECO:0000313" key="3">
    <source>
        <dbReference type="Proteomes" id="UP001558713"/>
    </source>
</evidence>
<keyword evidence="3" id="KW-1185">Reference proteome</keyword>
<sequence length="96" mass="10756">MRRMKSEWDVLLSKEIFLSKEEAEAKTSVWWDMKSFPVPSGYEAGQVAECIKSSLEKSGFRGPVTITAYGDLQQTPEHVLRALSSTGITLKHSYSS</sequence>
<proteinExistence type="predicted"/>
<protein>
    <recommendedName>
        <fullName evidence="1">NYN domain-containing protein</fullName>
    </recommendedName>
</protein>
<evidence type="ECO:0000313" key="2">
    <source>
        <dbReference type="EMBL" id="KAL1194938.1"/>
    </source>
</evidence>